<feature type="domain" description="Zinc finger Sec23/Sec24-type" evidence="11">
    <location>
        <begin position="77"/>
        <end position="115"/>
    </location>
</feature>
<dbReference type="SUPFAM" id="SSF81995">
    <property type="entry name" value="beta-sandwich domain of Sec23/24"/>
    <property type="match status" value="1"/>
</dbReference>
<dbReference type="OrthoDB" id="10256289at2759"/>
<gene>
    <name evidence="14" type="primary">RvY_15611-1</name>
    <name evidence="14" type="synonym">RvY_15611.1</name>
    <name evidence="14" type="ORF">RvY_15611</name>
</gene>
<dbReference type="GO" id="GO:0006886">
    <property type="term" value="P:intracellular protein transport"/>
    <property type="evidence" value="ECO:0007669"/>
    <property type="project" value="InterPro"/>
</dbReference>
<sequence length="500" mass="54431">MYDGQSHPQEGPAAPAASPLDALMYSVRQQEQTDGVRFIWNYWPASRTDEGRLVLPLAVFYTPGKPRPDLPTLTYDPLYCGKCRGILNPFCKADLRAKSWICSFCSHRNGFPLSYTGISDHRYPAEMTAHFSTIEYTSPRPAMAPIMLFVVDTCMDGDELEALKETLLKCLVTLTKSTFVGLITFGRNVSVHDFGTSAIKHSFVFRGTKHLNPKQLAAHLGIGRHAANPQEPMQGDGTIMRSAVSNRFLQPLQTCEQRFLESIKSVTKDPWSAPAGRRPLRCTGAALNTAVGLLETSFPGAGGRVVLFLGGPCTEGPGKVVGEDLKIPIRSHMDIAKGNAPFVQSATKYYTELSTRTVSNAHSIDIFSCALDQTGLHEMKSCCNMTGGQLVLADSFSSTLFSQNLDLLFALNEGEKLQVSMNASIEVKASRNIKVSGCLGPCVSEKTANEQLVSDVNVLGTGGTTTWKCCSLTPNTTMCFFYETTGHVSALFFMSNSANV</sequence>
<dbReference type="GO" id="GO:0070971">
    <property type="term" value="C:endoplasmic reticulum exit site"/>
    <property type="evidence" value="ECO:0007669"/>
    <property type="project" value="TreeGrafter"/>
</dbReference>
<dbReference type="Proteomes" id="UP000186922">
    <property type="component" value="Unassembled WGS sequence"/>
</dbReference>
<keyword evidence="2 10" id="KW-0813">Transport</keyword>
<keyword evidence="9 10" id="KW-0968">Cytoplasmic vesicle</keyword>
<dbReference type="GO" id="GO:0030127">
    <property type="term" value="C:COPII vesicle coat"/>
    <property type="evidence" value="ECO:0007669"/>
    <property type="project" value="InterPro"/>
</dbReference>
<dbReference type="PANTHER" id="PTHR11141">
    <property type="entry name" value="PROTEIN TRANSPORT PROTEIN SEC23"/>
    <property type="match status" value="1"/>
</dbReference>
<keyword evidence="3 10" id="KW-0479">Metal-binding</keyword>
<evidence type="ECO:0000256" key="3">
    <source>
        <dbReference type="ARBA" id="ARBA00022723"/>
    </source>
</evidence>
<evidence type="ECO:0000256" key="4">
    <source>
        <dbReference type="ARBA" id="ARBA00022824"/>
    </source>
</evidence>
<dbReference type="Gene3D" id="2.60.40.1670">
    <property type="entry name" value="beta-sandwich domain of Sec23/24"/>
    <property type="match status" value="1"/>
</dbReference>
<dbReference type="GO" id="GO:0005789">
    <property type="term" value="C:endoplasmic reticulum membrane"/>
    <property type="evidence" value="ECO:0007669"/>
    <property type="project" value="UniProtKB-SubCell"/>
</dbReference>
<accession>A0A1D1VX36</accession>
<evidence type="ECO:0000256" key="10">
    <source>
        <dbReference type="RuleBase" id="RU365030"/>
    </source>
</evidence>
<dbReference type="SUPFAM" id="SSF53300">
    <property type="entry name" value="vWA-like"/>
    <property type="match status" value="1"/>
</dbReference>
<dbReference type="SUPFAM" id="SSF82919">
    <property type="entry name" value="Zn-finger domain of Sec23/24"/>
    <property type="match status" value="1"/>
</dbReference>
<dbReference type="GO" id="GO:0008270">
    <property type="term" value="F:zinc ion binding"/>
    <property type="evidence" value="ECO:0007669"/>
    <property type="project" value="InterPro"/>
</dbReference>
<reference evidence="14 15" key="1">
    <citation type="journal article" date="2016" name="Nat. Commun.">
        <title>Extremotolerant tardigrade genome and improved radiotolerance of human cultured cells by tardigrade-unique protein.</title>
        <authorList>
            <person name="Hashimoto T."/>
            <person name="Horikawa D.D."/>
            <person name="Saito Y."/>
            <person name="Kuwahara H."/>
            <person name="Kozuka-Hata H."/>
            <person name="Shin-I T."/>
            <person name="Minakuchi Y."/>
            <person name="Ohishi K."/>
            <person name="Motoyama A."/>
            <person name="Aizu T."/>
            <person name="Enomoto A."/>
            <person name="Kondo K."/>
            <person name="Tanaka S."/>
            <person name="Hara Y."/>
            <person name="Koshikawa S."/>
            <person name="Sagara H."/>
            <person name="Miura T."/>
            <person name="Yokobori S."/>
            <person name="Miyagawa K."/>
            <person name="Suzuki Y."/>
            <person name="Kubo T."/>
            <person name="Oyama M."/>
            <person name="Kohara Y."/>
            <person name="Fujiyama A."/>
            <person name="Arakawa K."/>
            <person name="Katayama T."/>
            <person name="Toyoda A."/>
            <person name="Kunieda T."/>
        </authorList>
    </citation>
    <scope>NUCLEOTIDE SEQUENCE [LARGE SCALE GENOMIC DNA]</scope>
    <source>
        <strain evidence="14 15">YOKOZUNA-1</strain>
    </source>
</reference>
<keyword evidence="10" id="KW-0963">Cytoplasm</keyword>
<dbReference type="EMBL" id="BDGG01000012">
    <property type="protein sequence ID" value="GAV05486.1"/>
    <property type="molecule type" value="Genomic_DNA"/>
</dbReference>
<evidence type="ECO:0000313" key="15">
    <source>
        <dbReference type="Proteomes" id="UP000186922"/>
    </source>
</evidence>
<dbReference type="FunFam" id="2.30.30.380:FF:000001">
    <property type="entry name" value="Protein transport protein SEC23"/>
    <property type="match status" value="1"/>
</dbReference>
<evidence type="ECO:0000256" key="7">
    <source>
        <dbReference type="ARBA" id="ARBA00022927"/>
    </source>
</evidence>
<evidence type="ECO:0000256" key="6">
    <source>
        <dbReference type="ARBA" id="ARBA00022892"/>
    </source>
</evidence>
<evidence type="ECO:0000313" key="14">
    <source>
        <dbReference type="EMBL" id="GAV05486.1"/>
    </source>
</evidence>
<dbReference type="InterPro" id="IPR036465">
    <property type="entry name" value="vWFA_dom_sf"/>
</dbReference>
<dbReference type="FunFam" id="3.40.50.410:FF:000043">
    <property type="entry name" value="Protein transport protein SEC23"/>
    <property type="match status" value="1"/>
</dbReference>
<evidence type="ECO:0000259" key="13">
    <source>
        <dbReference type="Pfam" id="PF08033"/>
    </source>
</evidence>
<evidence type="ECO:0000256" key="5">
    <source>
        <dbReference type="ARBA" id="ARBA00022833"/>
    </source>
</evidence>
<comment type="function">
    <text evidence="10">Component of the coat protein complex II (COPII) which promotes the formation of transport vesicles from the endoplasmic reticulum (ER). The coat has two main functions, the physical deformation of the endoplasmic reticulum membrane into vesicles and the selection of cargo molecules.</text>
</comment>
<dbReference type="STRING" id="947166.A0A1D1VX36"/>
<evidence type="ECO:0000256" key="8">
    <source>
        <dbReference type="ARBA" id="ARBA00023136"/>
    </source>
</evidence>
<feature type="domain" description="Sec23/Sec24 beta-sandwich" evidence="13">
    <location>
        <begin position="421"/>
        <end position="488"/>
    </location>
</feature>
<dbReference type="InterPro" id="IPR036174">
    <property type="entry name" value="Znf_Sec23_Sec24_sf"/>
</dbReference>
<dbReference type="Pfam" id="PF04811">
    <property type="entry name" value="Sec23_trunk"/>
    <property type="match status" value="1"/>
</dbReference>
<dbReference type="InterPro" id="IPR006896">
    <property type="entry name" value="Sec23/24_trunk_dom"/>
</dbReference>
<protein>
    <recommendedName>
        <fullName evidence="10">Protein transport protein SEC23</fullName>
    </recommendedName>
</protein>
<dbReference type="PANTHER" id="PTHR11141:SF0">
    <property type="entry name" value="PROTEIN TRANSPORT PROTEIN SEC23"/>
    <property type="match status" value="1"/>
</dbReference>
<keyword evidence="15" id="KW-1185">Reference proteome</keyword>
<name>A0A1D1VX36_RAMVA</name>
<dbReference type="GO" id="GO:0005096">
    <property type="term" value="F:GTPase activator activity"/>
    <property type="evidence" value="ECO:0007669"/>
    <property type="project" value="TreeGrafter"/>
</dbReference>
<dbReference type="Gene3D" id="3.40.50.410">
    <property type="entry name" value="von Willebrand factor, type A domain"/>
    <property type="match status" value="1"/>
</dbReference>
<dbReference type="GO" id="GO:0090110">
    <property type="term" value="P:COPII-coated vesicle cargo loading"/>
    <property type="evidence" value="ECO:0007669"/>
    <property type="project" value="TreeGrafter"/>
</dbReference>
<dbReference type="Pfam" id="PF04810">
    <property type="entry name" value="zf-Sec23_Sec24"/>
    <property type="match status" value="1"/>
</dbReference>
<keyword evidence="7 10" id="KW-0653">Protein transport</keyword>
<evidence type="ECO:0000259" key="11">
    <source>
        <dbReference type="Pfam" id="PF04810"/>
    </source>
</evidence>
<keyword evidence="8 10" id="KW-0472">Membrane</keyword>
<keyword evidence="4 10" id="KW-0256">Endoplasmic reticulum</keyword>
<evidence type="ECO:0000256" key="2">
    <source>
        <dbReference type="ARBA" id="ARBA00022448"/>
    </source>
</evidence>
<organism evidence="14 15">
    <name type="scientific">Ramazzottius varieornatus</name>
    <name type="common">Water bear</name>
    <name type="synonym">Tardigrade</name>
    <dbReference type="NCBI Taxonomy" id="947166"/>
    <lineage>
        <taxon>Eukaryota</taxon>
        <taxon>Metazoa</taxon>
        <taxon>Ecdysozoa</taxon>
        <taxon>Tardigrada</taxon>
        <taxon>Eutardigrada</taxon>
        <taxon>Parachela</taxon>
        <taxon>Hypsibioidea</taxon>
        <taxon>Ramazzottiidae</taxon>
        <taxon>Ramazzottius</taxon>
    </lineage>
</organism>
<dbReference type="Gene3D" id="2.30.30.380">
    <property type="entry name" value="Zn-finger domain of Sec23/24"/>
    <property type="match status" value="1"/>
</dbReference>
<comment type="similarity">
    <text evidence="1 10">Belongs to the SEC23/SEC24 family. SEC23 subfamily.</text>
</comment>
<feature type="domain" description="Sec23/Sec24 trunk" evidence="12">
    <location>
        <begin position="143"/>
        <end position="405"/>
    </location>
</feature>
<proteinExistence type="inferred from homology"/>
<evidence type="ECO:0000259" key="12">
    <source>
        <dbReference type="Pfam" id="PF04811"/>
    </source>
</evidence>
<dbReference type="InterPro" id="IPR037364">
    <property type="entry name" value="Sec23"/>
</dbReference>
<dbReference type="AlphaFoldDB" id="A0A1D1VX36"/>
<keyword evidence="6 10" id="KW-0931">ER-Golgi transport</keyword>
<keyword evidence="5 10" id="KW-0862">Zinc</keyword>
<evidence type="ECO:0000256" key="1">
    <source>
        <dbReference type="ARBA" id="ARBA00009210"/>
    </source>
</evidence>
<dbReference type="Pfam" id="PF08033">
    <property type="entry name" value="Sec23_BS"/>
    <property type="match status" value="1"/>
</dbReference>
<dbReference type="InterPro" id="IPR006895">
    <property type="entry name" value="Znf_Sec23_Sec24"/>
</dbReference>
<comment type="caution">
    <text evidence="14">The sequence shown here is derived from an EMBL/GenBank/DDBJ whole genome shotgun (WGS) entry which is preliminary data.</text>
</comment>
<comment type="subcellular location">
    <subcellularLocation>
        <location evidence="10">Cytoplasmic vesicle</location>
        <location evidence="10">COPII-coated vesicle membrane</location>
        <topology evidence="10">Peripheral membrane protein</topology>
        <orientation evidence="10">Cytoplasmic side</orientation>
    </subcellularLocation>
    <subcellularLocation>
        <location evidence="10">Endoplasmic reticulum membrane</location>
        <topology evidence="10">Peripheral membrane protein</topology>
        <orientation evidence="10">Cytoplasmic side</orientation>
    </subcellularLocation>
</comment>
<evidence type="ECO:0000256" key="9">
    <source>
        <dbReference type="ARBA" id="ARBA00023329"/>
    </source>
</evidence>
<dbReference type="InterPro" id="IPR012990">
    <property type="entry name" value="Beta-sandwich_Sec23_24"/>
</dbReference>